<dbReference type="PROSITE" id="PS00639">
    <property type="entry name" value="THIOL_PROTEASE_HIS"/>
    <property type="match status" value="1"/>
</dbReference>
<dbReference type="Gene3D" id="3.90.70.10">
    <property type="entry name" value="Cysteine proteinases"/>
    <property type="match status" value="1"/>
</dbReference>
<proteinExistence type="predicted"/>
<organism evidence="2 3">
    <name type="scientific">Limobrevibacterium gyesilva</name>
    <dbReference type="NCBI Taxonomy" id="2991712"/>
    <lineage>
        <taxon>Bacteria</taxon>
        <taxon>Pseudomonadati</taxon>
        <taxon>Pseudomonadota</taxon>
        <taxon>Alphaproteobacteria</taxon>
        <taxon>Acetobacterales</taxon>
        <taxon>Acetobacteraceae</taxon>
        <taxon>Limobrevibacterium</taxon>
    </lineage>
</organism>
<accession>A0AA42CFC9</accession>
<dbReference type="InterPro" id="IPR038765">
    <property type="entry name" value="Papain-like_cys_pep_sf"/>
</dbReference>
<dbReference type="GO" id="GO:0008234">
    <property type="term" value="F:cysteine-type peptidase activity"/>
    <property type="evidence" value="ECO:0007669"/>
    <property type="project" value="InterPro"/>
</dbReference>
<sequence length="211" mass="22749">MIVPTVDLRPDLLPIRHQRRRQSCLAFASSTAHEHQARPGEHFSVEFLFYHAVARTPGSDPSAGTTMAATASALADAGQPVETAWPYSPIQVAPWAPPAVTTTLHKATIVPGKFIFGDIIAALDQGRPIILGLVITDAFYRPDVFGRVRDENPDTERGGHAVLAIGHNVGAGGTPALLIRNSWGESWGLGGYAWLSRAYVDRQLHETAVLT</sequence>
<name>A0AA42CFC9_9PROT</name>
<keyword evidence="3" id="KW-1185">Reference proteome</keyword>
<feature type="domain" description="Peptidase C1A papain C-terminal" evidence="1">
    <location>
        <begin position="2"/>
        <end position="202"/>
    </location>
</feature>
<dbReference type="EMBL" id="JAPDNT010000004">
    <property type="protein sequence ID" value="MCW3474691.1"/>
    <property type="molecule type" value="Genomic_DNA"/>
</dbReference>
<dbReference type="Proteomes" id="UP001165679">
    <property type="component" value="Unassembled WGS sequence"/>
</dbReference>
<dbReference type="GO" id="GO:0006508">
    <property type="term" value="P:proteolysis"/>
    <property type="evidence" value="ECO:0007669"/>
    <property type="project" value="InterPro"/>
</dbReference>
<protein>
    <submittedName>
        <fullName evidence="2">C1 family peptidase</fullName>
    </submittedName>
</protein>
<comment type="caution">
    <text evidence="2">The sequence shown here is derived from an EMBL/GenBank/DDBJ whole genome shotgun (WGS) entry which is preliminary data.</text>
</comment>
<dbReference type="RefSeq" id="WP_264713335.1">
    <property type="nucleotide sequence ID" value="NZ_JAPDNT010000004.1"/>
</dbReference>
<dbReference type="AlphaFoldDB" id="A0AA42CFC9"/>
<dbReference type="SUPFAM" id="SSF54001">
    <property type="entry name" value="Cysteine proteinases"/>
    <property type="match status" value="1"/>
</dbReference>
<evidence type="ECO:0000259" key="1">
    <source>
        <dbReference type="SMART" id="SM00645"/>
    </source>
</evidence>
<gene>
    <name evidence="2" type="ORF">OL599_08850</name>
</gene>
<dbReference type="Pfam" id="PF00112">
    <property type="entry name" value="Peptidase_C1"/>
    <property type="match status" value="1"/>
</dbReference>
<dbReference type="InterPro" id="IPR025660">
    <property type="entry name" value="Pept_his_AS"/>
</dbReference>
<evidence type="ECO:0000313" key="2">
    <source>
        <dbReference type="EMBL" id="MCW3474691.1"/>
    </source>
</evidence>
<evidence type="ECO:0000313" key="3">
    <source>
        <dbReference type="Proteomes" id="UP001165679"/>
    </source>
</evidence>
<reference evidence="2" key="2">
    <citation type="submission" date="2022-10" db="EMBL/GenBank/DDBJ databases">
        <authorList>
            <person name="Trinh H.N."/>
        </authorList>
    </citation>
    <scope>NUCLEOTIDE SEQUENCE</scope>
    <source>
        <strain evidence="2">RN2-1</strain>
    </source>
</reference>
<dbReference type="InterPro" id="IPR000668">
    <property type="entry name" value="Peptidase_C1A_C"/>
</dbReference>
<dbReference type="CDD" id="cd02619">
    <property type="entry name" value="Peptidase_C1"/>
    <property type="match status" value="1"/>
</dbReference>
<reference evidence="2" key="1">
    <citation type="submission" date="2022-09" db="EMBL/GenBank/DDBJ databases">
        <title>Rhodovastum sp. nov. RN2-1 isolated from soil in Seongnam, South Korea.</title>
        <authorList>
            <person name="Le N.T."/>
        </authorList>
    </citation>
    <scope>NUCLEOTIDE SEQUENCE</scope>
    <source>
        <strain evidence="2">RN2-1</strain>
    </source>
</reference>
<dbReference type="SMART" id="SM00645">
    <property type="entry name" value="Pept_C1"/>
    <property type="match status" value="1"/>
</dbReference>